<dbReference type="SUPFAM" id="SSF52540">
    <property type="entry name" value="P-loop containing nucleoside triphosphate hydrolases"/>
    <property type="match status" value="2"/>
</dbReference>
<reference evidence="12 13" key="1">
    <citation type="submission" date="2017-05" db="EMBL/GenBank/DDBJ databases">
        <title>Thiocyanate degradation by Thiohalobacter thiocyanaticus FOKN1.</title>
        <authorList>
            <person name="Oshiki M."/>
            <person name="Fukushima T."/>
            <person name="Kawano S."/>
            <person name="Nakagawa J."/>
        </authorList>
    </citation>
    <scope>NUCLEOTIDE SEQUENCE [LARGE SCALE GENOMIC DNA]</scope>
    <source>
        <strain evidence="12 13">FOKN1</strain>
    </source>
</reference>
<dbReference type="AlphaFoldDB" id="A0A1Z4VR19"/>
<dbReference type="RefSeq" id="WP_369801190.1">
    <property type="nucleotide sequence ID" value="NZ_AP018052.1"/>
</dbReference>
<keyword evidence="7 9" id="KW-0234">DNA repair</keyword>
<evidence type="ECO:0000256" key="4">
    <source>
        <dbReference type="ARBA" id="ARBA00022741"/>
    </source>
</evidence>
<dbReference type="GO" id="GO:0006281">
    <property type="term" value="P:DNA repair"/>
    <property type="evidence" value="ECO:0007669"/>
    <property type="project" value="UniProtKB-KW"/>
</dbReference>
<evidence type="ECO:0000259" key="11">
    <source>
        <dbReference type="SMART" id="SM00382"/>
    </source>
</evidence>
<feature type="coiled-coil region" evidence="10">
    <location>
        <begin position="297"/>
        <end position="355"/>
    </location>
</feature>
<evidence type="ECO:0000256" key="3">
    <source>
        <dbReference type="ARBA" id="ARBA00021315"/>
    </source>
</evidence>
<dbReference type="InterPro" id="IPR027417">
    <property type="entry name" value="P-loop_NTPase"/>
</dbReference>
<evidence type="ECO:0000256" key="7">
    <source>
        <dbReference type="ARBA" id="ARBA00023204"/>
    </source>
</evidence>
<dbReference type="PIRSF" id="PIRSF003128">
    <property type="entry name" value="RecN"/>
    <property type="match status" value="1"/>
</dbReference>
<comment type="function">
    <text evidence="1 9">May be involved in recombinational repair of damaged DNA.</text>
</comment>
<protein>
    <recommendedName>
        <fullName evidence="3 9">DNA repair protein RecN</fullName>
    </recommendedName>
    <alternativeName>
        <fullName evidence="8 9">Recombination protein N</fullName>
    </alternativeName>
</protein>
<organism evidence="12 13">
    <name type="scientific">Thiohalobacter thiocyanaticus</name>
    <dbReference type="NCBI Taxonomy" id="585455"/>
    <lineage>
        <taxon>Bacteria</taxon>
        <taxon>Pseudomonadati</taxon>
        <taxon>Pseudomonadota</taxon>
        <taxon>Gammaproteobacteria</taxon>
        <taxon>Thiohalobacterales</taxon>
        <taxon>Thiohalobacteraceae</taxon>
        <taxon>Thiohalobacter</taxon>
    </lineage>
</organism>
<evidence type="ECO:0000256" key="10">
    <source>
        <dbReference type="SAM" id="Coils"/>
    </source>
</evidence>
<proteinExistence type="inferred from homology"/>
<evidence type="ECO:0000256" key="6">
    <source>
        <dbReference type="ARBA" id="ARBA00022840"/>
    </source>
</evidence>
<keyword evidence="4" id="KW-0547">Nucleotide-binding</keyword>
<dbReference type="InterPro" id="IPR003593">
    <property type="entry name" value="AAA+_ATPase"/>
</dbReference>
<feature type="domain" description="AAA+ ATPase" evidence="11">
    <location>
        <begin position="21"/>
        <end position="528"/>
    </location>
</feature>
<dbReference type="KEGG" id="ttc:FOKN1_1689"/>
<evidence type="ECO:0000256" key="9">
    <source>
        <dbReference type="PIRNR" id="PIRNR003128"/>
    </source>
</evidence>
<evidence type="ECO:0000256" key="5">
    <source>
        <dbReference type="ARBA" id="ARBA00022763"/>
    </source>
</evidence>
<evidence type="ECO:0000256" key="1">
    <source>
        <dbReference type="ARBA" id="ARBA00003618"/>
    </source>
</evidence>
<keyword evidence="13" id="KW-1185">Reference proteome</keyword>
<dbReference type="Proteomes" id="UP000218765">
    <property type="component" value="Chromosome"/>
</dbReference>
<dbReference type="PANTHER" id="PTHR11059">
    <property type="entry name" value="DNA REPAIR PROTEIN RECN"/>
    <property type="match status" value="1"/>
</dbReference>
<dbReference type="NCBIfam" id="TIGR00634">
    <property type="entry name" value="recN"/>
    <property type="match status" value="1"/>
</dbReference>
<evidence type="ECO:0000313" key="12">
    <source>
        <dbReference type="EMBL" id="BAZ94077.1"/>
    </source>
</evidence>
<accession>A0A1Z4VR19</accession>
<sequence>MLTHIHIRDFVIVDELELDFRAGMTVLTGETGAGKSILIDALGLALGDRADTGVIRHGCDRAEVAVLFDLGALPALQQTLEEMDLAAGGECQLRRVILREGRSRAYINGSPVPVQQLRAIGDRLVDIHGQHEHQSLMQRDTQRRLLDSYAGHTDAISRLAAAYRQWRERRQALDELQDAARQRDDRLDLLRFHLDELERLAPAPGEWEAIEAEHRRLAHAGELIERCNQTLGWLYDDELSADGLLSQGVDALERFETVDDRLKGVLELLGTAQVQTREAADELRRFLDRLELDPERLQYLESRIAALQQLARKHRIEPAALPQLLEDTRTELARLEQADQNRDAMAQEITALEQAWREQALGVRRQRRKAAADLGQAITEGMQELGMPGGRFEVQVEALEDEQPSRHGLDRIEFRVSANPGQPPQALARVASGGELSRISLAIQVVAKDAATTPTLVFDEVDSGIGGAIAEVVGRQLRGLGERSQVLCVTHLPQVAAQAHQHYQVHKLTGDDSTRTRIRALSDTERSDEIARMLGGWRSPIPPAGTPRR</sequence>
<dbReference type="Gene3D" id="3.40.50.300">
    <property type="entry name" value="P-loop containing nucleotide triphosphate hydrolases"/>
    <property type="match status" value="2"/>
</dbReference>
<dbReference type="Pfam" id="PF02463">
    <property type="entry name" value="SMC_N"/>
    <property type="match status" value="1"/>
</dbReference>
<dbReference type="NCBIfam" id="NF008121">
    <property type="entry name" value="PRK10869.1"/>
    <property type="match status" value="1"/>
</dbReference>
<keyword evidence="6" id="KW-0067">ATP-binding</keyword>
<name>A0A1Z4VR19_9GAMM</name>
<evidence type="ECO:0000313" key="13">
    <source>
        <dbReference type="Proteomes" id="UP000218765"/>
    </source>
</evidence>
<dbReference type="PANTHER" id="PTHR11059:SF0">
    <property type="entry name" value="DNA REPAIR PROTEIN RECN"/>
    <property type="match status" value="1"/>
</dbReference>
<dbReference type="InterPro" id="IPR003395">
    <property type="entry name" value="RecF/RecN/SMC_N"/>
</dbReference>
<dbReference type="EMBL" id="AP018052">
    <property type="protein sequence ID" value="BAZ94077.1"/>
    <property type="molecule type" value="Genomic_DNA"/>
</dbReference>
<dbReference type="CDD" id="cd03241">
    <property type="entry name" value="ABC_RecN"/>
    <property type="match status" value="2"/>
</dbReference>
<dbReference type="FunFam" id="3.40.50.300:FF:000356">
    <property type="entry name" value="DNA repair protein RecN"/>
    <property type="match status" value="1"/>
</dbReference>
<dbReference type="InterPro" id="IPR004604">
    <property type="entry name" value="DNA_recomb/repair_RecN"/>
</dbReference>
<keyword evidence="5 9" id="KW-0227">DNA damage</keyword>
<dbReference type="FunFam" id="3.40.50.300:FF:000319">
    <property type="entry name" value="DNA repair protein RecN"/>
    <property type="match status" value="1"/>
</dbReference>
<evidence type="ECO:0000256" key="2">
    <source>
        <dbReference type="ARBA" id="ARBA00009441"/>
    </source>
</evidence>
<dbReference type="GO" id="GO:0005524">
    <property type="term" value="F:ATP binding"/>
    <property type="evidence" value="ECO:0007669"/>
    <property type="project" value="UniProtKB-KW"/>
</dbReference>
<dbReference type="GO" id="GO:0043590">
    <property type="term" value="C:bacterial nucleoid"/>
    <property type="evidence" value="ECO:0007669"/>
    <property type="project" value="TreeGrafter"/>
</dbReference>
<gene>
    <name evidence="12" type="ORF">FOKN1_1689</name>
</gene>
<dbReference type="GO" id="GO:0006310">
    <property type="term" value="P:DNA recombination"/>
    <property type="evidence" value="ECO:0007669"/>
    <property type="project" value="InterPro"/>
</dbReference>
<comment type="similarity">
    <text evidence="2 9">Belongs to the RecN family.</text>
</comment>
<evidence type="ECO:0000256" key="8">
    <source>
        <dbReference type="ARBA" id="ARBA00033408"/>
    </source>
</evidence>
<dbReference type="GO" id="GO:0009432">
    <property type="term" value="P:SOS response"/>
    <property type="evidence" value="ECO:0007669"/>
    <property type="project" value="TreeGrafter"/>
</dbReference>
<dbReference type="SMART" id="SM00382">
    <property type="entry name" value="AAA"/>
    <property type="match status" value="1"/>
</dbReference>
<keyword evidence="10" id="KW-0175">Coiled coil</keyword>